<sequence length="40" mass="4863">MVNCYKERFKKMVKTINSNVIIEYAHLNNPKSFTRKRKMT</sequence>
<comment type="caution">
    <text evidence="1">The sequence shown here is derived from an EMBL/GenBank/DDBJ whole genome shotgun (WGS) entry which is preliminary data.</text>
</comment>
<protein>
    <submittedName>
        <fullName evidence="1">Uncharacterized protein</fullName>
    </submittedName>
</protein>
<dbReference type="RefSeq" id="WP_310944077.1">
    <property type="nucleotide sequence ID" value="NZ_JARUIS010000022.1"/>
</dbReference>
<proteinExistence type="predicted"/>
<reference evidence="1" key="1">
    <citation type="submission" date="2023-04" db="EMBL/GenBank/DDBJ databases">
        <title>Assessment of the microbiological origin of a defect in Grana Padano cheese.</title>
        <authorList>
            <person name="Zago M."/>
            <person name="Rossetti L."/>
            <person name="Bonvini B."/>
            <person name="Carminati D."/>
            <person name="Giraffa G."/>
        </authorList>
    </citation>
    <scope>NUCLEOTIDE SEQUENCE</scope>
    <source>
        <strain evidence="1">4990</strain>
    </source>
</reference>
<evidence type="ECO:0000313" key="2">
    <source>
        <dbReference type="Proteomes" id="UP001182303"/>
    </source>
</evidence>
<accession>A0AAE4FNU9</accession>
<evidence type="ECO:0000313" key="1">
    <source>
        <dbReference type="EMBL" id="MDS1004520.1"/>
    </source>
</evidence>
<name>A0AAE4FNU9_CLOSG</name>
<gene>
    <name evidence="1" type="ORF">P9J83_13570</name>
</gene>
<organism evidence="1 2">
    <name type="scientific">Clostridium sporogenes</name>
    <dbReference type="NCBI Taxonomy" id="1509"/>
    <lineage>
        <taxon>Bacteria</taxon>
        <taxon>Bacillati</taxon>
        <taxon>Bacillota</taxon>
        <taxon>Clostridia</taxon>
        <taxon>Eubacteriales</taxon>
        <taxon>Clostridiaceae</taxon>
        <taxon>Clostridium</taxon>
    </lineage>
</organism>
<dbReference type="Proteomes" id="UP001182303">
    <property type="component" value="Unassembled WGS sequence"/>
</dbReference>
<dbReference type="EMBL" id="JARUIS010000022">
    <property type="protein sequence ID" value="MDS1004520.1"/>
    <property type="molecule type" value="Genomic_DNA"/>
</dbReference>
<dbReference type="AlphaFoldDB" id="A0AAE4FNU9"/>